<reference evidence="7" key="1">
    <citation type="journal article" date="2014" name="Science">
        <title>Ancient hybridizations among the ancestral genomes of bread wheat.</title>
        <authorList>
            <consortium name="International Wheat Genome Sequencing Consortium,"/>
            <person name="Marcussen T."/>
            <person name="Sandve S.R."/>
            <person name="Heier L."/>
            <person name="Spannagl M."/>
            <person name="Pfeifer M."/>
            <person name="Jakobsen K.S."/>
            <person name="Wulff B.B."/>
            <person name="Steuernagel B."/>
            <person name="Mayer K.F."/>
            <person name="Olsen O.A."/>
        </authorList>
    </citation>
    <scope>NUCLEOTIDE SEQUENCE [LARGE SCALE GENOMIC DNA]</scope>
    <source>
        <strain evidence="7">cv. AL8/78</strain>
    </source>
</reference>
<keyword evidence="2" id="KW-0808">Transferase</keyword>
<dbReference type="EnsemblPlants" id="AET7Gv20039000.5">
    <property type="protein sequence ID" value="AET7Gv20039000.5"/>
    <property type="gene ID" value="AET7Gv20039000"/>
</dbReference>
<dbReference type="SFLD" id="SFLDS00019">
    <property type="entry name" value="Glutathione_Transferase_(cytos"/>
    <property type="match status" value="1"/>
</dbReference>
<sequence length="234" mass="26402">GKMAEPVKLIGTLASPFVHRAAAALRLKGVPYELILEDLQSKSELLLKHNPIHQKVPVVLHGDRAICESLVIMEYIDEAFDGPPLLPTDPYDRATARFWAQFLEQKCSRPFWLAMWLDAGEEQKGFVKEMKENLALLEGQLQGKKFFGGDSIGYLDVAACGSAHWIYAFEEVTGVSLMGENEFPALRRWGKEYTENESVKECLPARVQLVALFSAMKDKYKMITNGMLHQKKNN</sequence>
<accession>A0A453QCG8</accession>
<evidence type="ECO:0000256" key="2">
    <source>
        <dbReference type="ARBA" id="ARBA00022679"/>
    </source>
</evidence>
<evidence type="ECO:0000256" key="1">
    <source>
        <dbReference type="ARBA" id="ARBA00012452"/>
    </source>
</evidence>
<dbReference type="FunFam" id="3.40.30.10:FF:000200">
    <property type="entry name" value="Glutathione S-transferase"/>
    <property type="match status" value="1"/>
</dbReference>
<dbReference type="Pfam" id="PF13417">
    <property type="entry name" value="GST_N_3"/>
    <property type="match status" value="1"/>
</dbReference>
<dbReference type="PROSITE" id="PS50404">
    <property type="entry name" value="GST_NTER"/>
    <property type="match status" value="1"/>
</dbReference>
<dbReference type="SUPFAM" id="SSF52833">
    <property type="entry name" value="Thioredoxin-like"/>
    <property type="match status" value="1"/>
</dbReference>
<dbReference type="CDD" id="cd03185">
    <property type="entry name" value="GST_C_Tau"/>
    <property type="match status" value="1"/>
</dbReference>
<dbReference type="SFLD" id="SFLDG01152">
    <property type="entry name" value="Main.3:_Omega-_and_Tau-like"/>
    <property type="match status" value="1"/>
</dbReference>
<reference evidence="7" key="2">
    <citation type="journal article" date="2017" name="Nat. Plants">
        <title>The Aegilops tauschii genome reveals multiple impacts of transposons.</title>
        <authorList>
            <person name="Zhao G."/>
            <person name="Zou C."/>
            <person name="Li K."/>
            <person name="Wang K."/>
            <person name="Li T."/>
            <person name="Gao L."/>
            <person name="Zhang X."/>
            <person name="Wang H."/>
            <person name="Yang Z."/>
            <person name="Liu X."/>
            <person name="Jiang W."/>
            <person name="Mao L."/>
            <person name="Kong X."/>
            <person name="Jiao Y."/>
            <person name="Jia J."/>
        </authorList>
    </citation>
    <scope>NUCLEOTIDE SEQUENCE [LARGE SCALE GENOMIC DNA]</scope>
    <source>
        <strain evidence="7">cv. AL8/78</strain>
    </source>
</reference>
<dbReference type="Pfam" id="PF00043">
    <property type="entry name" value="GST_C"/>
    <property type="match status" value="1"/>
</dbReference>
<evidence type="ECO:0000313" key="7">
    <source>
        <dbReference type="Proteomes" id="UP000015105"/>
    </source>
</evidence>
<name>A0A453QCG8_AEGTS</name>
<reference evidence="6" key="4">
    <citation type="submission" date="2019-03" db="UniProtKB">
        <authorList>
            <consortium name="EnsemblPlants"/>
        </authorList>
    </citation>
    <scope>IDENTIFICATION</scope>
</reference>
<evidence type="ECO:0000313" key="6">
    <source>
        <dbReference type="EnsemblPlants" id="AET7Gv20039000.5"/>
    </source>
</evidence>
<dbReference type="InterPro" id="IPR045074">
    <property type="entry name" value="GST_C_Tau"/>
</dbReference>
<evidence type="ECO:0000259" key="5">
    <source>
        <dbReference type="PROSITE" id="PS50405"/>
    </source>
</evidence>
<proteinExistence type="predicted"/>
<feature type="domain" description="GST C-terminal" evidence="5">
    <location>
        <begin position="89"/>
        <end position="213"/>
    </location>
</feature>
<dbReference type="SFLD" id="SFLDG00358">
    <property type="entry name" value="Main_(cytGST)"/>
    <property type="match status" value="1"/>
</dbReference>
<protein>
    <recommendedName>
        <fullName evidence="1">glutathione transferase</fullName>
        <ecNumber evidence="1">2.5.1.18</ecNumber>
    </recommendedName>
</protein>
<dbReference type="InterPro" id="IPR004046">
    <property type="entry name" value="GST_C"/>
</dbReference>
<dbReference type="FunFam" id="1.20.1050.10:FF:000012">
    <property type="entry name" value="Tau class glutathione S-transferase"/>
    <property type="match status" value="1"/>
</dbReference>
<dbReference type="Gramene" id="AET7Gv20039000.5">
    <property type="protein sequence ID" value="AET7Gv20039000.5"/>
    <property type="gene ID" value="AET7Gv20039000"/>
</dbReference>
<evidence type="ECO:0000256" key="3">
    <source>
        <dbReference type="ARBA" id="ARBA00047960"/>
    </source>
</evidence>
<organism evidence="6 7">
    <name type="scientific">Aegilops tauschii subsp. strangulata</name>
    <name type="common">Goatgrass</name>
    <dbReference type="NCBI Taxonomy" id="200361"/>
    <lineage>
        <taxon>Eukaryota</taxon>
        <taxon>Viridiplantae</taxon>
        <taxon>Streptophyta</taxon>
        <taxon>Embryophyta</taxon>
        <taxon>Tracheophyta</taxon>
        <taxon>Spermatophyta</taxon>
        <taxon>Magnoliopsida</taxon>
        <taxon>Liliopsida</taxon>
        <taxon>Poales</taxon>
        <taxon>Poaceae</taxon>
        <taxon>BOP clade</taxon>
        <taxon>Pooideae</taxon>
        <taxon>Triticodae</taxon>
        <taxon>Triticeae</taxon>
        <taxon>Triticinae</taxon>
        <taxon>Aegilops</taxon>
    </lineage>
</organism>
<comment type="catalytic activity">
    <reaction evidence="3">
        <text>RX + glutathione = an S-substituted glutathione + a halide anion + H(+)</text>
        <dbReference type="Rhea" id="RHEA:16437"/>
        <dbReference type="ChEBI" id="CHEBI:15378"/>
        <dbReference type="ChEBI" id="CHEBI:16042"/>
        <dbReference type="ChEBI" id="CHEBI:17792"/>
        <dbReference type="ChEBI" id="CHEBI:57925"/>
        <dbReference type="ChEBI" id="CHEBI:90779"/>
        <dbReference type="EC" id="2.5.1.18"/>
    </reaction>
</comment>
<dbReference type="InterPro" id="IPR036249">
    <property type="entry name" value="Thioredoxin-like_sf"/>
</dbReference>
<dbReference type="SUPFAM" id="SSF47616">
    <property type="entry name" value="GST C-terminal domain-like"/>
    <property type="match status" value="1"/>
</dbReference>
<evidence type="ECO:0000259" key="4">
    <source>
        <dbReference type="PROSITE" id="PS50404"/>
    </source>
</evidence>
<dbReference type="InterPro" id="IPR040079">
    <property type="entry name" value="Glutathione_S-Trfase"/>
</dbReference>
<dbReference type="PROSITE" id="PS50405">
    <property type="entry name" value="GST_CTER"/>
    <property type="match status" value="1"/>
</dbReference>
<dbReference type="InterPro" id="IPR036282">
    <property type="entry name" value="Glutathione-S-Trfase_C_sf"/>
</dbReference>
<dbReference type="CDD" id="cd03058">
    <property type="entry name" value="GST_N_Tau"/>
    <property type="match status" value="1"/>
</dbReference>
<dbReference type="GO" id="GO:0006749">
    <property type="term" value="P:glutathione metabolic process"/>
    <property type="evidence" value="ECO:0007669"/>
    <property type="project" value="InterPro"/>
</dbReference>
<dbReference type="InterPro" id="IPR004045">
    <property type="entry name" value="Glutathione_S-Trfase_N"/>
</dbReference>
<dbReference type="Proteomes" id="UP000015105">
    <property type="component" value="Chromosome 7D"/>
</dbReference>
<dbReference type="Gene3D" id="3.40.30.10">
    <property type="entry name" value="Glutaredoxin"/>
    <property type="match status" value="1"/>
</dbReference>
<dbReference type="PANTHER" id="PTHR11260">
    <property type="entry name" value="GLUTATHIONE S-TRANSFERASE, GST, SUPERFAMILY, GST DOMAIN CONTAINING"/>
    <property type="match status" value="1"/>
</dbReference>
<feature type="domain" description="GST N-terminal" evidence="4">
    <location>
        <begin position="5"/>
        <end position="84"/>
    </location>
</feature>
<dbReference type="InterPro" id="IPR010987">
    <property type="entry name" value="Glutathione-S-Trfase_C-like"/>
</dbReference>
<dbReference type="GO" id="GO:0004364">
    <property type="term" value="F:glutathione transferase activity"/>
    <property type="evidence" value="ECO:0007669"/>
    <property type="project" value="UniProtKB-EC"/>
</dbReference>
<dbReference type="STRING" id="200361.A0A453QCG8"/>
<dbReference type="AlphaFoldDB" id="A0A453QCG8"/>
<keyword evidence="7" id="KW-1185">Reference proteome</keyword>
<dbReference type="InterPro" id="IPR045073">
    <property type="entry name" value="Omega/Tau-like"/>
</dbReference>
<dbReference type="Gene3D" id="1.20.1050.10">
    <property type="match status" value="1"/>
</dbReference>
<reference evidence="6" key="3">
    <citation type="journal article" date="2017" name="Nature">
        <title>Genome sequence of the progenitor of the wheat D genome Aegilops tauschii.</title>
        <authorList>
            <person name="Luo M.C."/>
            <person name="Gu Y.Q."/>
            <person name="Puiu D."/>
            <person name="Wang H."/>
            <person name="Twardziok S.O."/>
            <person name="Deal K.R."/>
            <person name="Huo N."/>
            <person name="Zhu T."/>
            <person name="Wang L."/>
            <person name="Wang Y."/>
            <person name="McGuire P.E."/>
            <person name="Liu S."/>
            <person name="Long H."/>
            <person name="Ramasamy R.K."/>
            <person name="Rodriguez J.C."/>
            <person name="Van S.L."/>
            <person name="Yuan L."/>
            <person name="Wang Z."/>
            <person name="Xia Z."/>
            <person name="Xiao L."/>
            <person name="Anderson O.D."/>
            <person name="Ouyang S."/>
            <person name="Liang Y."/>
            <person name="Zimin A.V."/>
            <person name="Pertea G."/>
            <person name="Qi P."/>
            <person name="Bennetzen J.L."/>
            <person name="Dai X."/>
            <person name="Dawson M.W."/>
            <person name="Muller H.G."/>
            <person name="Kugler K."/>
            <person name="Rivarola-Duarte L."/>
            <person name="Spannagl M."/>
            <person name="Mayer K.F.X."/>
            <person name="Lu F.H."/>
            <person name="Bevan M.W."/>
            <person name="Leroy P."/>
            <person name="Li P."/>
            <person name="You F.M."/>
            <person name="Sun Q."/>
            <person name="Liu Z."/>
            <person name="Lyons E."/>
            <person name="Wicker T."/>
            <person name="Salzberg S.L."/>
            <person name="Devos K.M."/>
            <person name="Dvorak J."/>
        </authorList>
    </citation>
    <scope>NUCLEOTIDE SEQUENCE [LARGE SCALE GENOMIC DNA]</scope>
    <source>
        <strain evidence="6">cv. AL8/78</strain>
    </source>
</reference>
<dbReference type="EC" id="2.5.1.18" evidence="1"/>
<dbReference type="GO" id="GO:0005737">
    <property type="term" value="C:cytoplasm"/>
    <property type="evidence" value="ECO:0007669"/>
    <property type="project" value="TreeGrafter"/>
</dbReference>
<reference evidence="6" key="5">
    <citation type="journal article" date="2021" name="G3 (Bethesda)">
        <title>Aegilops tauschii genome assembly Aet v5.0 features greater sequence contiguity and improved annotation.</title>
        <authorList>
            <person name="Wang L."/>
            <person name="Zhu T."/>
            <person name="Rodriguez J.C."/>
            <person name="Deal K.R."/>
            <person name="Dubcovsky J."/>
            <person name="McGuire P.E."/>
            <person name="Lux T."/>
            <person name="Spannagl M."/>
            <person name="Mayer K.F.X."/>
            <person name="Baldrich P."/>
            <person name="Meyers B.C."/>
            <person name="Huo N."/>
            <person name="Gu Y.Q."/>
            <person name="Zhou H."/>
            <person name="Devos K.M."/>
            <person name="Bennetzen J.L."/>
            <person name="Unver T."/>
            <person name="Budak H."/>
            <person name="Gulick P.J."/>
            <person name="Galiba G."/>
            <person name="Kalapos B."/>
            <person name="Nelson D.R."/>
            <person name="Li P."/>
            <person name="You F.M."/>
            <person name="Luo M.C."/>
            <person name="Dvorak J."/>
        </authorList>
    </citation>
    <scope>NUCLEOTIDE SEQUENCE [LARGE SCALE GENOMIC DNA]</scope>
    <source>
        <strain evidence="6">cv. AL8/78</strain>
    </source>
</reference>
<dbReference type="PANTHER" id="PTHR11260:SF763">
    <property type="entry name" value="GLUTATHIONE TRANSFERASE"/>
    <property type="match status" value="1"/>
</dbReference>